<dbReference type="Proteomes" id="UP000189701">
    <property type="component" value="Unplaced"/>
</dbReference>
<accession>A0A1U7YWY7</accession>
<proteinExistence type="inferred from homology"/>
<comment type="similarity">
    <text evidence="1">Belongs to the LOB domain-containing protein family.</text>
</comment>
<organism evidence="4 5">
    <name type="scientific">Nicotiana sylvestris</name>
    <name type="common">Wood tobacco</name>
    <name type="synonym">South American tobacco</name>
    <dbReference type="NCBI Taxonomy" id="4096"/>
    <lineage>
        <taxon>Eukaryota</taxon>
        <taxon>Viridiplantae</taxon>
        <taxon>Streptophyta</taxon>
        <taxon>Embryophyta</taxon>
        <taxon>Tracheophyta</taxon>
        <taxon>Spermatophyta</taxon>
        <taxon>Magnoliopsida</taxon>
        <taxon>eudicotyledons</taxon>
        <taxon>Gunneridae</taxon>
        <taxon>Pentapetalae</taxon>
        <taxon>asterids</taxon>
        <taxon>lamiids</taxon>
        <taxon>Solanales</taxon>
        <taxon>Solanaceae</taxon>
        <taxon>Nicotianoideae</taxon>
        <taxon>Nicotianeae</taxon>
        <taxon>Nicotiana</taxon>
    </lineage>
</organism>
<dbReference type="PROSITE" id="PS50891">
    <property type="entry name" value="LOB"/>
    <property type="match status" value="1"/>
</dbReference>
<dbReference type="eggNOG" id="ENOG502QTUX">
    <property type="taxonomic scope" value="Eukaryota"/>
</dbReference>
<feature type="coiled-coil region" evidence="2">
    <location>
        <begin position="89"/>
        <end position="123"/>
    </location>
</feature>
<sequence length="172" mass="19365">MDLTNVTNQACAACNYGMKPCDPHCPLAPYFPADQPKTFQNVYRLFGVSKILQMLHQLDATEKKPAMQSIIYEANARQKHPVYGCVAEIRNLYFNIRLCEQELQKVREQLSLYTKQLENSSSTPGDSVSQIRSENIIPPSTCGNTLSLFTQDTHGRLQESALRGTAQFVEYG</sequence>
<dbReference type="PANTHER" id="PTHR31301">
    <property type="entry name" value="LOB DOMAIN-CONTAINING PROTEIN 4-RELATED"/>
    <property type="match status" value="1"/>
</dbReference>
<evidence type="ECO:0000256" key="1">
    <source>
        <dbReference type="ARBA" id="ARBA00005474"/>
    </source>
</evidence>
<dbReference type="RefSeq" id="XP_009803689.1">
    <property type="nucleotide sequence ID" value="XM_009805387.1"/>
</dbReference>
<dbReference type="PANTHER" id="PTHR31301:SF132">
    <property type="entry name" value="LOB DOMAIN-CONTAINING PROTEIN 27-LIKE"/>
    <property type="match status" value="1"/>
</dbReference>
<evidence type="ECO:0000259" key="3">
    <source>
        <dbReference type="PROSITE" id="PS50891"/>
    </source>
</evidence>
<evidence type="ECO:0000256" key="2">
    <source>
        <dbReference type="SAM" id="Coils"/>
    </source>
</evidence>
<keyword evidence="4" id="KW-1185">Reference proteome</keyword>
<dbReference type="STRING" id="4096.A0A1U7YWY7"/>
<keyword evidence="2" id="KW-0175">Coiled coil</keyword>
<dbReference type="InterPro" id="IPR004883">
    <property type="entry name" value="LOB"/>
</dbReference>
<evidence type="ECO:0000313" key="5">
    <source>
        <dbReference type="RefSeq" id="XP_009803689.1"/>
    </source>
</evidence>
<dbReference type="Pfam" id="PF03195">
    <property type="entry name" value="LOB"/>
    <property type="match status" value="1"/>
</dbReference>
<evidence type="ECO:0000313" key="4">
    <source>
        <dbReference type="Proteomes" id="UP000189701"/>
    </source>
</evidence>
<dbReference type="AlphaFoldDB" id="A0A1U7YWY7"/>
<name>A0A1U7YWY7_NICSY</name>
<feature type="domain" description="LOB" evidence="3">
    <location>
        <begin position="9"/>
        <end position="110"/>
    </location>
</feature>
<reference evidence="5" key="2">
    <citation type="submission" date="2025-08" db="UniProtKB">
        <authorList>
            <consortium name="RefSeq"/>
        </authorList>
    </citation>
    <scope>IDENTIFICATION</scope>
    <source>
        <tissue evidence="5">Leaf</tissue>
    </source>
</reference>
<reference evidence="4" key="1">
    <citation type="journal article" date="2013" name="Genome Biol.">
        <title>Reference genomes and transcriptomes of Nicotiana sylvestris and Nicotiana tomentosiformis.</title>
        <authorList>
            <person name="Sierro N."/>
            <person name="Battey J.N."/>
            <person name="Ouadi S."/>
            <person name="Bovet L."/>
            <person name="Goepfert S."/>
            <person name="Bakaher N."/>
            <person name="Peitsch M.C."/>
            <person name="Ivanov N.V."/>
        </authorList>
    </citation>
    <scope>NUCLEOTIDE SEQUENCE [LARGE SCALE GENOMIC DNA]</scope>
</reference>
<gene>
    <name evidence="5" type="primary">LOC104249019</name>
</gene>
<protein>
    <submittedName>
        <fullName evidence="5">LOB domain-containing protein 27-like isoform X1</fullName>
    </submittedName>
</protein>